<dbReference type="EMBL" id="UINC01051765">
    <property type="protein sequence ID" value="SVB66310.1"/>
    <property type="molecule type" value="Genomic_DNA"/>
</dbReference>
<sequence length="48" mass="5774">MFSFFKSKDPQDRLHEILGDYELPKFRKTVFEVLRRLREPTSTSKDIA</sequence>
<organism evidence="1">
    <name type="scientific">marine metagenome</name>
    <dbReference type="NCBI Taxonomy" id="408172"/>
    <lineage>
        <taxon>unclassified sequences</taxon>
        <taxon>metagenomes</taxon>
        <taxon>ecological metagenomes</taxon>
    </lineage>
</organism>
<name>A0A382FTJ5_9ZZZZ</name>
<protein>
    <submittedName>
        <fullName evidence="1">Uncharacterized protein</fullName>
    </submittedName>
</protein>
<dbReference type="AlphaFoldDB" id="A0A382FTJ5"/>
<reference evidence="1" key="1">
    <citation type="submission" date="2018-05" db="EMBL/GenBank/DDBJ databases">
        <authorList>
            <person name="Lanie J.A."/>
            <person name="Ng W.-L."/>
            <person name="Kazmierczak K.M."/>
            <person name="Andrzejewski T.M."/>
            <person name="Davidsen T.M."/>
            <person name="Wayne K.J."/>
            <person name="Tettelin H."/>
            <person name="Glass J.I."/>
            <person name="Rusch D."/>
            <person name="Podicherti R."/>
            <person name="Tsui H.-C.T."/>
            <person name="Winkler M.E."/>
        </authorList>
    </citation>
    <scope>NUCLEOTIDE SEQUENCE</scope>
</reference>
<gene>
    <name evidence="1" type="ORF">METZ01_LOCUS219164</name>
</gene>
<feature type="non-terminal residue" evidence="1">
    <location>
        <position position="48"/>
    </location>
</feature>
<proteinExistence type="predicted"/>
<accession>A0A382FTJ5</accession>
<evidence type="ECO:0000313" key="1">
    <source>
        <dbReference type="EMBL" id="SVB66310.1"/>
    </source>
</evidence>